<name>A0A075FXH3_9EURY</name>
<sequence>MTAEGGPMSRYIPPSPFYTFEPLRHDPLDMIPLIQASQGGDHSEIKAVEEISASILSLEEGKKPELDPAMMLFLTCVAWKKDGGIPEPLDKGVSRERLGRFPIEGGDALAYLLDNTIEKAEDGLHDLLAKLALGLDEEYLGEGGFSQGAGGLELCGWLDVKEVVILRRAIQRGKWSVDPNEPLDGGVADAFRHLTIILRGAEKRRCGLLMRKHA</sequence>
<dbReference type="EMBL" id="KF900416">
    <property type="protein sequence ID" value="AIE94171.1"/>
    <property type="molecule type" value="Genomic_DNA"/>
</dbReference>
<accession>A0A075FXH3</accession>
<protein>
    <submittedName>
        <fullName evidence="1">Uncharacterized protein</fullName>
    </submittedName>
</protein>
<reference evidence="1" key="1">
    <citation type="journal article" date="2014" name="Genome Biol. Evol.">
        <title>Pangenome evidence for extensive interdomain horizontal transfer affecting lineage core and shell genes in uncultured planktonic thaumarchaeota and euryarchaeota.</title>
        <authorList>
            <person name="Deschamps P."/>
            <person name="Zivanovic Y."/>
            <person name="Moreira D."/>
            <person name="Rodriguez-Valera F."/>
            <person name="Lopez-Garcia P."/>
        </authorList>
    </citation>
    <scope>NUCLEOTIDE SEQUENCE</scope>
</reference>
<dbReference type="AlphaFoldDB" id="A0A075FXH3"/>
<proteinExistence type="predicted"/>
<evidence type="ECO:0000313" key="1">
    <source>
        <dbReference type="EMBL" id="AIE94171.1"/>
    </source>
</evidence>
<organism evidence="1">
    <name type="scientific">uncultured marine group II/III euryarchaeote AD1000_44_A09</name>
    <dbReference type="NCBI Taxonomy" id="1457774"/>
    <lineage>
        <taxon>Archaea</taxon>
        <taxon>Methanobacteriati</taxon>
        <taxon>Methanobacteriota</taxon>
        <taxon>environmental samples</taxon>
    </lineage>
</organism>